<dbReference type="InterPro" id="IPR006083">
    <property type="entry name" value="PRK/URK"/>
</dbReference>
<organism evidence="7">
    <name type="scientific">marine metagenome</name>
    <dbReference type="NCBI Taxonomy" id="408172"/>
    <lineage>
        <taxon>unclassified sequences</taxon>
        <taxon>metagenomes</taxon>
        <taxon>ecological metagenomes</taxon>
    </lineage>
</organism>
<dbReference type="UniPathway" id="UPA00574">
    <property type="reaction ID" value="UER00637"/>
</dbReference>
<dbReference type="PANTHER" id="PTHR10285">
    <property type="entry name" value="URIDINE KINASE"/>
    <property type="match status" value="1"/>
</dbReference>
<dbReference type="PRINTS" id="PR00988">
    <property type="entry name" value="URIDINKINASE"/>
</dbReference>
<dbReference type="CDD" id="cd02023">
    <property type="entry name" value="UMPK"/>
    <property type="match status" value="1"/>
</dbReference>
<sequence length="205" mass="22302">VIGVAGGSQTGKTTLAWGLEDRLGADVSVLWFDEYYHDQVHLTPDERALVNYDHPDSLDVDLLVSHLDGLLAGRPAEAPVYDFTTHTRTGTTRRVEPRPVIVVDGILVLAFPVIRERLDVSVFVEAPAEVRLARRLDRDVRERGRTPESVRTQFAATVAPMHDAFVSPCRDLADLTLDGQGDLVANLGLIVDRLDGVSVASGGLA</sequence>
<dbReference type="GO" id="GO:0005524">
    <property type="term" value="F:ATP binding"/>
    <property type="evidence" value="ECO:0007669"/>
    <property type="project" value="InterPro"/>
</dbReference>
<keyword evidence="4" id="KW-0547">Nucleotide-binding</keyword>
<proteinExistence type="predicted"/>
<accession>A0A381S615</accession>
<dbReference type="Pfam" id="PF00485">
    <property type="entry name" value="PRK"/>
    <property type="match status" value="1"/>
</dbReference>
<dbReference type="EMBL" id="UINC01002649">
    <property type="protein sequence ID" value="SUZ98904.1"/>
    <property type="molecule type" value="Genomic_DNA"/>
</dbReference>
<reference evidence="7" key="1">
    <citation type="submission" date="2018-05" db="EMBL/GenBank/DDBJ databases">
        <authorList>
            <person name="Lanie J.A."/>
            <person name="Ng W.-L."/>
            <person name="Kazmierczak K.M."/>
            <person name="Andrzejewski T.M."/>
            <person name="Davidsen T.M."/>
            <person name="Wayne K.J."/>
            <person name="Tettelin H."/>
            <person name="Glass J.I."/>
            <person name="Rusch D."/>
            <person name="Podicherti R."/>
            <person name="Tsui H.-C.T."/>
            <person name="Winkler M.E."/>
        </authorList>
    </citation>
    <scope>NUCLEOTIDE SEQUENCE</scope>
</reference>
<feature type="domain" description="Phosphoribulokinase/uridine kinase" evidence="6">
    <location>
        <begin position="1"/>
        <end position="177"/>
    </location>
</feature>
<evidence type="ECO:0000256" key="1">
    <source>
        <dbReference type="ARBA" id="ARBA00004690"/>
    </source>
</evidence>
<dbReference type="Gene3D" id="3.40.50.300">
    <property type="entry name" value="P-loop containing nucleotide triphosphate hydrolases"/>
    <property type="match status" value="1"/>
</dbReference>
<evidence type="ECO:0000256" key="5">
    <source>
        <dbReference type="ARBA" id="ARBA00022777"/>
    </source>
</evidence>
<dbReference type="GO" id="GO:0004849">
    <property type="term" value="F:uridine kinase activity"/>
    <property type="evidence" value="ECO:0007669"/>
    <property type="project" value="UniProtKB-EC"/>
</dbReference>
<protein>
    <recommendedName>
        <fullName evidence="2">uridine/cytidine kinase</fullName>
        <ecNumber evidence="2">2.7.1.48</ecNumber>
    </recommendedName>
</protein>
<comment type="pathway">
    <text evidence="1">Pyrimidine metabolism; UMP biosynthesis via salvage pathway; UMP from uridine: step 1/1.</text>
</comment>
<dbReference type="GO" id="GO:0044206">
    <property type="term" value="P:UMP salvage"/>
    <property type="evidence" value="ECO:0007669"/>
    <property type="project" value="UniProtKB-UniPathway"/>
</dbReference>
<evidence type="ECO:0000313" key="7">
    <source>
        <dbReference type="EMBL" id="SUZ98904.1"/>
    </source>
</evidence>
<keyword evidence="3" id="KW-0808">Transferase</keyword>
<evidence type="ECO:0000259" key="6">
    <source>
        <dbReference type="Pfam" id="PF00485"/>
    </source>
</evidence>
<dbReference type="InterPro" id="IPR027417">
    <property type="entry name" value="P-loop_NTPase"/>
</dbReference>
<dbReference type="SUPFAM" id="SSF52540">
    <property type="entry name" value="P-loop containing nucleoside triphosphate hydrolases"/>
    <property type="match status" value="1"/>
</dbReference>
<dbReference type="InterPro" id="IPR000764">
    <property type="entry name" value="Uridine_kinase-like"/>
</dbReference>
<name>A0A381S615_9ZZZZ</name>
<keyword evidence="5" id="KW-0418">Kinase</keyword>
<gene>
    <name evidence="7" type="ORF">METZ01_LOCUS51758</name>
</gene>
<evidence type="ECO:0000256" key="4">
    <source>
        <dbReference type="ARBA" id="ARBA00022741"/>
    </source>
</evidence>
<dbReference type="AlphaFoldDB" id="A0A381S615"/>
<evidence type="ECO:0000256" key="3">
    <source>
        <dbReference type="ARBA" id="ARBA00022679"/>
    </source>
</evidence>
<dbReference type="NCBIfam" id="NF004018">
    <property type="entry name" value="PRK05480.1"/>
    <property type="match status" value="1"/>
</dbReference>
<dbReference type="EC" id="2.7.1.48" evidence="2"/>
<feature type="non-terminal residue" evidence="7">
    <location>
        <position position="1"/>
    </location>
</feature>
<evidence type="ECO:0000256" key="2">
    <source>
        <dbReference type="ARBA" id="ARBA00012137"/>
    </source>
</evidence>